<sequence>MLMGGDSVRRAGASRLARVSSAAFGGVLVTASLAHAQSPAAGAAPGTAAAPAATGAIAAPPAATGAAAATTGAAAAEPATRGEAAILERLAAAERMAAEANERAAEANKRAAELEKRLSTVEDVQASPEQDASKDLLRIYGFIDVGVQRTWIKEKIISAIIPQANALNFVVGNLNLYLDAQPHEDFHFLGELRFTTAPAGTLVPVTPPPGITGRVATQPYGSADTTKLDRSMVYGGLVSIERAHIDWTRFNIFKVRVGQFFTPIGIYNVDHGSPVLITVDNPYFIMSSLFPARQTGVMAYGSMFAGPWELGYDAYVSNGRNEDAPFAFDDNRGFGGRLHASYEDPGKLTLKLGASFLTDRARNWVADTKPGTDEPDIHATWAFREYIAGGDASLDVGKTRLRAEAMVVRVLYDQGARQEVAPGIYEPDAWRTSAYVLGAHRMDFLNMEPFILGAMLYAPFGPTDTLLQIGGGLNFYITPDVTLRTQVRQAIFTSTREGVEAPRIDTTSMMARLILAF</sequence>
<evidence type="ECO:0000256" key="2">
    <source>
        <dbReference type="SAM" id="SignalP"/>
    </source>
</evidence>
<dbReference type="InterPro" id="IPR023614">
    <property type="entry name" value="Porin_dom_sf"/>
</dbReference>
<dbReference type="SUPFAM" id="SSF56935">
    <property type="entry name" value="Porins"/>
    <property type="match status" value="1"/>
</dbReference>
<gene>
    <name evidence="3" type="ORF">SOCE26_069560</name>
</gene>
<feature type="signal peptide" evidence="2">
    <location>
        <begin position="1"/>
        <end position="36"/>
    </location>
</feature>
<reference evidence="3 4" key="1">
    <citation type="submission" date="2015-09" db="EMBL/GenBank/DDBJ databases">
        <title>Sorangium comparison.</title>
        <authorList>
            <person name="Zaburannyi N."/>
            <person name="Bunk B."/>
            <person name="Overmann J."/>
            <person name="Mueller R."/>
        </authorList>
    </citation>
    <scope>NUCLEOTIDE SEQUENCE [LARGE SCALE GENOMIC DNA]</scope>
    <source>
        <strain evidence="3 4">So ce26</strain>
    </source>
</reference>
<evidence type="ECO:0000256" key="1">
    <source>
        <dbReference type="SAM" id="Coils"/>
    </source>
</evidence>
<dbReference type="AlphaFoldDB" id="A0A2L0F1N5"/>
<dbReference type="Proteomes" id="UP000238348">
    <property type="component" value="Chromosome"/>
</dbReference>
<dbReference type="EMBL" id="CP012673">
    <property type="protein sequence ID" value="AUX45465.1"/>
    <property type="molecule type" value="Genomic_DNA"/>
</dbReference>
<accession>A0A2L0F1N5</accession>
<organism evidence="3 4">
    <name type="scientific">Sorangium cellulosum</name>
    <name type="common">Polyangium cellulosum</name>
    <dbReference type="NCBI Taxonomy" id="56"/>
    <lineage>
        <taxon>Bacteria</taxon>
        <taxon>Pseudomonadati</taxon>
        <taxon>Myxococcota</taxon>
        <taxon>Polyangia</taxon>
        <taxon>Polyangiales</taxon>
        <taxon>Polyangiaceae</taxon>
        <taxon>Sorangium</taxon>
    </lineage>
</organism>
<evidence type="ECO:0000313" key="4">
    <source>
        <dbReference type="Proteomes" id="UP000238348"/>
    </source>
</evidence>
<dbReference type="Gene3D" id="2.40.160.10">
    <property type="entry name" value="Porin"/>
    <property type="match status" value="1"/>
</dbReference>
<feature type="chain" id="PRO_5014791696" description="Porin" evidence="2">
    <location>
        <begin position="37"/>
        <end position="517"/>
    </location>
</feature>
<proteinExistence type="predicted"/>
<evidence type="ECO:0000313" key="3">
    <source>
        <dbReference type="EMBL" id="AUX45465.1"/>
    </source>
</evidence>
<feature type="coiled-coil region" evidence="1">
    <location>
        <begin position="83"/>
        <end position="124"/>
    </location>
</feature>
<keyword evidence="2" id="KW-0732">Signal</keyword>
<name>A0A2L0F1N5_SORCE</name>
<evidence type="ECO:0008006" key="5">
    <source>
        <dbReference type="Google" id="ProtNLM"/>
    </source>
</evidence>
<protein>
    <recommendedName>
        <fullName evidence="5">Porin</fullName>
    </recommendedName>
</protein>
<keyword evidence="1" id="KW-0175">Coiled coil</keyword>